<dbReference type="PANTHER" id="PTHR40254:SF1">
    <property type="entry name" value="BLR0577 PROTEIN"/>
    <property type="match status" value="1"/>
</dbReference>
<dbReference type="STRING" id="1045774.SAMN05421872_10797"/>
<dbReference type="Gene3D" id="1.25.40.10">
    <property type="entry name" value="Tetratricopeptide repeat domain"/>
    <property type="match status" value="1"/>
</dbReference>
<name>A0A1G6TL51_9ACTN</name>
<dbReference type="InterPro" id="IPR038732">
    <property type="entry name" value="HpyO/CreE_NAD-binding"/>
</dbReference>
<proteinExistence type="predicted"/>
<organism evidence="3 4">
    <name type="scientific">Nocardioides lianchengensis</name>
    <dbReference type="NCBI Taxonomy" id="1045774"/>
    <lineage>
        <taxon>Bacteria</taxon>
        <taxon>Bacillati</taxon>
        <taxon>Actinomycetota</taxon>
        <taxon>Actinomycetes</taxon>
        <taxon>Propionibacteriales</taxon>
        <taxon>Nocardioidaceae</taxon>
        <taxon>Nocardioides</taxon>
    </lineage>
</organism>
<evidence type="ECO:0000259" key="2">
    <source>
        <dbReference type="Pfam" id="PF13454"/>
    </source>
</evidence>
<dbReference type="SUPFAM" id="SSF48452">
    <property type="entry name" value="TPR-like"/>
    <property type="match status" value="1"/>
</dbReference>
<sequence length="942" mass="101128">MASGRRPRGHGPTVAVVGAGAAGTLVALHLTRTAARRSTGLDIVLVDPVDRRGQGVAFGTPDEQHLLNVPASGMTALPEEPSHFAAWRQREAEDVDPDARTHPYDFAPRRQWARYLDETLDEAQRASYGEVGLRHVRQQVVGVRRTTSGVSLRTGCGGEVVADAAVFASGLPAAGSAWAPESLTASPFFVADPWARGALDVVRRDRSGPADVLLVGTGLTMVDVVFSLTDGANRDDRVVHAISRGGRLPQVHAPQPQLAAIPDISDWGTGLADVRAAVDRHVAEVRSTTGDWRPALDGLRFRVQELWGRFSAEDREAFLTEDAGRWNTYRHRMAPSSAVRLDGLRAEGRLAIGSGRVADCEPLPTGGLRVTLDDGSTREVGWVVNCTGPQSDLRLLGNPVLDDLLRERGGAALASIDVAGLGLRTADGRLLASDGETDAPLWTIGALRRGELWETTAVPEIRLQAASVARAVLDEVAPLPRRLADGRLVGGRHPVARPRDPLGLPISTTSEAAAAYNAGLERLMRLQDGAEEQLRRATELDPGFALAHAALAMLGHEAGADADVRASLDAARKAARQRGDDRERSLVDVVGLRVKDVRRAGADALMHHISLHPRDVLAVSAAVPTIAFSGVTDVQQEAWDLVEGLAPAYGDHWWYISLLAFTRQDQGLFDEAGLLAESALSCEPSSGHAVHAQTHVLYETGQHEVGRVWLDHWVAESGRSASHRAHFSWHAALHELALGDTEAVRRRYYSQLAAPDVAGVRALVDSASLLWRWRMTTSEWPAAFPGEGAPPPVAPVLDAVDPTLLDRPQTPFVALHAAIALAAAGDLHRLRELAAHCRRSKDGVLRGTVATLCQALEASVEGRWTDAATLIEDVLPVLARVGGSAAQREVVEETLLFALVNAGRHEQAAVLLDERLHRRPSPLDLRRRGSLEPAAAPEPAPL</sequence>
<feature type="region of interest" description="Disordered" evidence="1">
    <location>
        <begin position="923"/>
        <end position="942"/>
    </location>
</feature>
<dbReference type="InterPro" id="IPR011990">
    <property type="entry name" value="TPR-like_helical_dom_sf"/>
</dbReference>
<dbReference type="Proteomes" id="UP000199034">
    <property type="component" value="Unassembled WGS sequence"/>
</dbReference>
<dbReference type="InterPro" id="IPR036188">
    <property type="entry name" value="FAD/NAD-bd_sf"/>
</dbReference>
<gene>
    <name evidence="3" type="ORF">SAMN05421872_10797</name>
</gene>
<dbReference type="Pfam" id="PF13454">
    <property type="entry name" value="NAD_binding_9"/>
    <property type="match status" value="1"/>
</dbReference>
<protein>
    <submittedName>
        <fullName evidence="3">Uncharacterized NAD(P)/FAD-binding protein YdhS</fullName>
    </submittedName>
</protein>
<reference evidence="3 4" key="1">
    <citation type="submission" date="2016-10" db="EMBL/GenBank/DDBJ databases">
        <authorList>
            <person name="de Groot N.N."/>
        </authorList>
    </citation>
    <scope>NUCLEOTIDE SEQUENCE [LARGE SCALE GENOMIC DNA]</scope>
    <source>
        <strain evidence="3 4">CGMCC 4.6858</strain>
    </source>
</reference>
<feature type="domain" description="FAD-dependent urate hydroxylase HpyO/Asp monooxygenase CreE-like FAD/NAD(P)-binding" evidence="2">
    <location>
        <begin position="15"/>
        <end position="170"/>
    </location>
</feature>
<evidence type="ECO:0000313" key="4">
    <source>
        <dbReference type="Proteomes" id="UP000199034"/>
    </source>
</evidence>
<dbReference type="EMBL" id="FMZM01000007">
    <property type="protein sequence ID" value="SDD29147.1"/>
    <property type="molecule type" value="Genomic_DNA"/>
</dbReference>
<keyword evidence="4" id="KW-1185">Reference proteome</keyword>
<dbReference type="PANTHER" id="PTHR40254">
    <property type="entry name" value="BLR0577 PROTEIN"/>
    <property type="match status" value="1"/>
</dbReference>
<dbReference type="InterPro" id="IPR052189">
    <property type="entry name" value="L-asp_N-monooxygenase_NS-form"/>
</dbReference>
<accession>A0A1G6TL51</accession>
<dbReference type="AlphaFoldDB" id="A0A1G6TL51"/>
<dbReference type="OrthoDB" id="101972at2"/>
<evidence type="ECO:0000313" key="3">
    <source>
        <dbReference type="EMBL" id="SDD29147.1"/>
    </source>
</evidence>
<dbReference type="RefSeq" id="WP_090856925.1">
    <property type="nucleotide sequence ID" value="NZ_FMZM01000007.1"/>
</dbReference>
<dbReference type="Gene3D" id="3.50.50.60">
    <property type="entry name" value="FAD/NAD(P)-binding domain"/>
    <property type="match status" value="1"/>
</dbReference>
<dbReference type="SUPFAM" id="SSF51905">
    <property type="entry name" value="FAD/NAD(P)-binding domain"/>
    <property type="match status" value="1"/>
</dbReference>
<evidence type="ECO:0000256" key="1">
    <source>
        <dbReference type="SAM" id="MobiDB-lite"/>
    </source>
</evidence>